<organism evidence="1 2">
    <name type="scientific">Paraglaciecola algarum</name>
    <dbReference type="NCBI Taxonomy" id="3050085"/>
    <lineage>
        <taxon>Bacteria</taxon>
        <taxon>Pseudomonadati</taxon>
        <taxon>Pseudomonadota</taxon>
        <taxon>Gammaproteobacteria</taxon>
        <taxon>Alteromonadales</taxon>
        <taxon>Alteromonadaceae</taxon>
        <taxon>Paraglaciecola</taxon>
    </lineage>
</organism>
<reference evidence="1 2" key="1">
    <citation type="submission" date="2022-01" db="EMBL/GenBank/DDBJ databases">
        <title>Paraglaciecola sp. G1-23.</title>
        <authorList>
            <person name="Jin M.S."/>
            <person name="Han D.M."/>
            <person name="Kim H.M."/>
            <person name="Jeon C.O."/>
        </authorList>
    </citation>
    <scope>NUCLEOTIDE SEQUENCE [LARGE SCALE GENOMIC DNA]</scope>
    <source>
        <strain evidence="1 2">G1-23</strain>
    </source>
</reference>
<evidence type="ECO:0000313" key="1">
    <source>
        <dbReference type="EMBL" id="MCF2948788.1"/>
    </source>
</evidence>
<feature type="non-terminal residue" evidence="1">
    <location>
        <position position="1"/>
    </location>
</feature>
<dbReference type="EMBL" id="JAKGAS010000006">
    <property type="protein sequence ID" value="MCF2948788.1"/>
    <property type="molecule type" value="Genomic_DNA"/>
</dbReference>
<dbReference type="Proteomes" id="UP001521137">
    <property type="component" value="Unassembled WGS sequence"/>
</dbReference>
<dbReference type="RefSeq" id="WP_235312809.1">
    <property type="nucleotide sequence ID" value="NZ_JAKGAS010000006.1"/>
</dbReference>
<evidence type="ECO:0000313" key="2">
    <source>
        <dbReference type="Proteomes" id="UP001521137"/>
    </source>
</evidence>
<name>A0ABS9D9U5_9ALTE</name>
<gene>
    <name evidence="1" type="ORF">L0668_11770</name>
</gene>
<protein>
    <submittedName>
        <fullName evidence="1">Uncharacterized protein</fullName>
    </submittedName>
</protein>
<keyword evidence="2" id="KW-1185">Reference proteome</keyword>
<accession>A0ABS9D9U5</accession>
<proteinExistence type="predicted"/>
<comment type="caution">
    <text evidence="1">The sequence shown here is derived from an EMBL/GenBank/DDBJ whole genome shotgun (WGS) entry which is preliminary data.</text>
</comment>
<sequence length="257" mass="30190">FVLSFNTSIIALYSIIKVSCLIKADYCDIKINNVTFKILATRIITPCMFSDNSLNEVLTIKDEFSKYRFPPLMWTGWKNWQDEALIFYNSLGREKSSRKPKFDKLSEPKNKLQKIFQDRLYKSMTALFCEFVGTKIQYCTVERYMFYIIGFPTEDEIEVLDYPDFYLTNEHIQNGKCLFNFEDNLLALELFEINKDGEFVGDDDDYYKALSSSLQQFEEAMTKNIVIDGKQYEAYMRPCTLAEYSIYQKSAIILNHT</sequence>